<dbReference type="AlphaFoldDB" id="A0A382N9R9"/>
<protein>
    <recommendedName>
        <fullName evidence="3">Enoyl-CoA hydratase</fullName>
    </recommendedName>
</protein>
<dbReference type="InterPro" id="IPR029045">
    <property type="entry name" value="ClpP/crotonase-like_dom_sf"/>
</dbReference>
<dbReference type="InterPro" id="IPR051683">
    <property type="entry name" value="Enoyl-CoA_Hydratase/Isomerase"/>
</dbReference>
<dbReference type="Pfam" id="PF00378">
    <property type="entry name" value="ECH_1"/>
    <property type="match status" value="1"/>
</dbReference>
<dbReference type="SUPFAM" id="SSF52096">
    <property type="entry name" value="ClpP/crotonase"/>
    <property type="match status" value="1"/>
</dbReference>
<comment type="similarity">
    <text evidence="1">Belongs to the enoyl-CoA hydratase/isomerase family.</text>
</comment>
<dbReference type="EMBL" id="UINC01098999">
    <property type="protein sequence ID" value="SVC57943.1"/>
    <property type="molecule type" value="Genomic_DNA"/>
</dbReference>
<accession>A0A382N9R9</accession>
<dbReference type="InterPro" id="IPR001753">
    <property type="entry name" value="Enoyl-CoA_hydra/iso"/>
</dbReference>
<reference evidence="2" key="1">
    <citation type="submission" date="2018-05" db="EMBL/GenBank/DDBJ databases">
        <authorList>
            <person name="Lanie J.A."/>
            <person name="Ng W.-L."/>
            <person name="Kazmierczak K.M."/>
            <person name="Andrzejewski T.M."/>
            <person name="Davidsen T.M."/>
            <person name="Wayne K.J."/>
            <person name="Tettelin H."/>
            <person name="Glass J.I."/>
            <person name="Rusch D."/>
            <person name="Podicherti R."/>
            <person name="Tsui H.-C.T."/>
            <person name="Winkler M.E."/>
        </authorList>
    </citation>
    <scope>NUCLEOTIDE SEQUENCE</scope>
</reference>
<dbReference type="PANTHER" id="PTHR42964:SF1">
    <property type="entry name" value="POLYKETIDE BIOSYNTHESIS ENOYL-COA HYDRATASE PKSH-RELATED"/>
    <property type="match status" value="1"/>
</dbReference>
<dbReference type="Gene3D" id="3.90.226.10">
    <property type="entry name" value="2-enoyl-CoA Hydratase, Chain A, domain 1"/>
    <property type="match status" value="1"/>
</dbReference>
<organism evidence="2">
    <name type="scientific">marine metagenome</name>
    <dbReference type="NCBI Taxonomy" id="408172"/>
    <lineage>
        <taxon>unclassified sequences</taxon>
        <taxon>metagenomes</taxon>
        <taxon>ecological metagenomes</taxon>
    </lineage>
</organism>
<name>A0A382N9R9_9ZZZZ</name>
<sequence>LAPEAARIGLINEAVPPHEIDAAVAAVVADVLACGPGALAAAKQLLARVPGMPVDEAFAWTGELSASLFRSDEAAEGMRAFLDKRPPPWIP</sequence>
<dbReference type="PANTHER" id="PTHR42964">
    <property type="entry name" value="ENOYL-COA HYDRATASE"/>
    <property type="match status" value="1"/>
</dbReference>
<evidence type="ECO:0000313" key="2">
    <source>
        <dbReference type="EMBL" id="SVC57943.1"/>
    </source>
</evidence>
<feature type="non-terminal residue" evidence="2">
    <location>
        <position position="1"/>
    </location>
</feature>
<evidence type="ECO:0000256" key="1">
    <source>
        <dbReference type="ARBA" id="ARBA00005254"/>
    </source>
</evidence>
<proteinExistence type="inferred from homology"/>
<evidence type="ECO:0008006" key="3">
    <source>
        <dbReference type="Google" id="ProtNLM"/>
    </source>
</evidence>
<gene>
    <name evidence="2" type="ORF">METZ01_LOCUS310797</name>
</gene>